<name>A0ABU2LBW7_9ACTN</name>
<keyword evidence="2" id="KW-1185">Reference proteome</keyword>
<accession>A0ABU2LBW7</accession>
<evidence type="ECO:0008006" key="3">
    <source>
        <dbReference type="Google" id="ProtNLM"/>
    </source>
</evidence>
<dbReference type="RefSeq" id="WP_311632027.1">
    <property type="nucleotide sequence ID" value="NZ_JAVREN010000030.1"/>
</dbReference>
<sequence length="69" mass="7818">MPVAVVVSLTVDARSVRRGDEVMVGGVPWRVRDIVGAPAGCKWLEFESGERMLMRPYTAFYASRWRCSR</sequence>
<gene>
    <name evidence="1" type="ORF">RM780_19225</name>
</gene>
<evidence type="ECO:0000313" key="1">
    <source>
        <dbReference type="EMBL" id="MDT0309076.1"/>
    </source>
</evidence>
<protein>
    <recommendedName>
        <fullName evidence="3">DUF1918 domain-containing protein</fullName>
    </recommendedName>
</protein>
<dbReference type="Proteomes" id="UP001183388">
    <property type="component" value="Unassembled WGS sequence"/>
</dbReference>
<proteinExistence type="predicted"/>
<organism evidence="1 2">
    <name type="scientific">Streptomyces boetiae</name>
    <dbReference type="NCBI Taxonomy" id="3075541"/>
    <lineage>
        <taxon>Bacteria</taxon>
        <taxon>Bacillati</taxon>
        <taxon>Actinomycetota</taxon>
        <taxon>Actinomycetes</taxon>
        <taxon>Kitasatosporales</taxon>
        <taxon>Streptomycetaceae</taxon>
        <taxon>Streptomyces</taxon>
    </lineage>
</organism>
<reference evidence="2" key="1">
    <citation type="submission" date="2023-07" db="EMBL/GenBank/DDBJ databases">
        <title>30 novel species of actinomycetes from the DSMZ collection.</title>
        <authorList>
            <person name="Nouioui I."/>
        </authorList>
    </citation>
    <scope>NUCLEOTIDE SEQUENCE [LARGE SCALE GENOMIC DNA]</scope>
    <source>
        <strain evidence="2">DSM 44917</strain>
    </source>
</reference>
<comment type="caution">
    <text evidence="1">The sequence shown here is derived from an EMBL/GenBank/DDBJ whole genome shotgun (WGS) entry which is preliminary data.</text>
</comment>
<dbReference type="EMBL" id="JAVREN010000030">
    <property type="protein sequence ID" value="MDT0309076.1"/>
    <property type="molecule type" value="Genomic_DNA"/>
</dbReference>
<evidence type="ECO:0000313" key="2">
    <source>
        <dbReference type="Proteomes" id="UP001183388"/>
    </source>
</evidence>